<dbReference type="Gene3D" id="3.40.630.30">
    <property type="match status" value="1"/>
</dbReference>
<dbReference type="Pfam" id="PF00583">
    <property type="entry name" value="Acetyltransf_1"/>
    <property type="match status" value="1"/>
</dbReference>
<protein>
    <submittedName>
        <fullName evidence="4">Ribosomal protein S18 acetylase RimI</fullName>
    </submittedName>
</protein>
<keyword evidence="4" id="KW-0689">Ribosomal protein</keyword>
<keyword evidence="4" id="KW-0687">Ribonucleoprotein</keyword>
<organism evidence="4 5">
    <name type="scientific">Krasilnikoviella flava</name>
    <dbReference type="NCBI Taxonomy" id="526729"/>
    <lineage>
        <taxon>Bacteria</taxon>
        <taxon>Bacillati</taxon>
        <taxon>Actinomycetota</taxon>
        <taxon>Actinomycetes</taxon>
        <taxon>Micrococcales</taxon>
        <taxon>Promicromonosporaceae</taxon>
        <taxon>Krasilnikoviella</taxon>
    </lineage>
</organism>
<dbReference type="RefSeq" id="WP_079574171.1">
    <property type="nucleotide sequence ID" value="NZ_FUZQ01000003.1"/>
</dbReference>
<evidence type="ECO:0000256" key="2">
    <source>
        <dbReference type="ARBA" id="ARBA00023315"/>
    </source>
</evidence>
<dbReference type="GO" id="GO:0005840">
    <property type="term" value="C:ribosome"/>
    <property type="evidence" value="ECO:0007669"/>
    <property type="project" value="UniProtKB-KW"/>
</dbReference>
<evidence type="ECO:0000313" key="5">
    <source>
        <dbReference type="Proteomes" id="UP000189777"/>
    </source>
</evidence>
<dbReference type="CDD" id="cd04301">
    <property type="entry name" value="NAT_SF"/>
    <property type="match status" value="1"/>
</dbReference>
<dbReference type="SUPFAM" id="SSF55729">
    <property type="entry name" value="Acyl-CoA N-acyltransferases (Nat)"/>
    <property type="match status" value="1"/>
</dbReference>
<dbReference type="STRING" id="526729.SAMN04324258_2110"/>
<dbReference type="EMBL" id="FUZQ01000003">
    <property type="protein sequence ID" value="SKC61858.1"/>
    <property type="molecule type" value="Genomic_DNA"/>
</dbReference>
<accession>A0A1T5KES5</accession>
<keyword evidence="5" id="KW-1185">Reference proteome</keyword>
<evidence type="ECO:0000313" key="4">
    <source>
        <dbReference type="EMBL" id="SKC61858.1"/>
    </source>
</evidence>
<keyword evidence="2" id="KW-0012">Acyltransferase</keyword>
<dbReference type="PANTHER" id="PTHR43420">
    <property type="entry name" value="ACETYLTRANSFERASE"/>
    <property type="match status" value="1"/>
</dbReference>
<sequence>MTTSHPPLTVRRAREDEWRETRDLRLAALQDPAAPVAFLETYDVAAARPDEFWQERARGNATSEAVAAFVAVGADGRWVGTTTGLVEEPGATDVLGGPVAQRQVHLVGVFVRPEHRGAGLLGRLFDGAQDWARGLGVERARLCVHVANPRAQAAYRKLGFTPSGSRFVLEQGEELELVRAL</sequence>
<dbReference type="InterPro" id="IPR016181">
    <property type="entry name" value="Acyl_CoA_acyltransferase"/>
</dbReference>
<feature type="domain" description="N-acetyltransferase" evidence="3">
    <location>
        <begin position="8"/>
        <end position="181"/>
    </location>
</feature>
<name>A0A1T5KES5_9MICO</name>
<dbReference type="InterPro" id="IPR000182">
    <property type="entry name" value="GNAT_dom"/>
</dbReference>
<dbReference type="PROSITE" id="PS51186">
    <property type="entry name" value="GNAT"/>
    <property type="match status" value="1"/>
</dbReference>
<gene>
    <name evidence="4" type="ORF">SAMN04324258_2110</name>
</gene>
<dbReference type="AlphaFoldDB" id="A0A1T5KES5"/>
<dbReference type="Proteomes" id="UP000189777">
    <property type="component" value="Unassembled WGS sequence"/>
</dbReference>
<dbReference type="GO" id="GO:0016747">
    <property type="term" value="F:acyltransferase activity, transferring groups other than amino-acyl groups"/>
    <property type="evidence" value="ECO:0007669"/>
    <property type="project" value="InterPro"/>
</dbReference>
<dbReference type="OrthoDB" id="9799092at2"/>
<keyword evidence="1" id="KW-0808">Transferase</keyword>
<dbReference type="PANTHER" id="PTHR43420:SF44">
    <property type="entry name" value="ACETYLTRANSFERASE YPEA"/>
    <property type="match status" value="1"/>
</dbReference>
<proteinExistence type="predicted"/>
<evidence type="ECO:0000259" key="3">
    <source>
        <dbReference type="PROSITE" id="PS51186"/>
    </source>
</evidence>
<dbReference type="InterPro" id="IPR050680">
    <property type="entry name" value="YpeA/RimI_acetyltransf"/>
</dbReference>
<reference evidence="4 5" key="1">
    <citation type="submission" date="2017-02" db="EMBL/GenBank/DDBJ databases">
        <authorList>
            <person name="Peterson S.W."/>
        </authorList>
    </citation>
    <scope>NUCLEOTIDE SEQUENCE [LARGE SCALE GENOMIC DNA]</scope>
    <source>
        <strain evidence="4 5">DSM 21481</strain>
    </source>
</reference>
<evidence type="ECO:0000256" key="1">
    <source>
        <dbReference type="ARBA" id="ARBA00022679"/>
    </source>
</evidence>